<dbReference type="Proteomes" id="UP001283361">
    <property type="component" value="Unassembled WGS sequence"/>
</dbReference>
<dbReference type="AlphaFoldDB" id="A0AAE1E997"/>
<organism evidence="1 2">
    <name type="scientific">Elysia crispata</name>
    <name type="common">lettuce slug</name>
    <dbReference type="NCBI Taxonomy" id="231223"/>
    <lineage>
        <taxon>Eukaryota</taxon>
        <taxon>Metazoa</taxon>
        <taxon>Spiralia</taxon>
        <taxon>Lophotrochozoa</taxon>
        <taxon>Mollusca</taxon>
        <taxon>Gastropoda</taxon>
        <taxon>Heterobranchia</taxon>
        <taxon>Euthyneura</taxon>
        <taxon>Panpulmonata</taxon>
        <taxon>Sacoglossa</taxon>
        <taxon>Placobranchoidea</taxon>
        <taxon>Plakobranchidae</taxon>
        <taxon>Elysia</taxon>
    </lineage>
</organism>
<protein>
    <submittedName>
        <fullName evidence="1">Uncharacterized protein</fullName>
    </submittedName>
</protein>
<evidence type="ECO:0000313" key="2">
    <source>
        <dbReference type="Proteomes" id="UP001283361"/>
    </source>
</evidence>
<name>A0AAE1E997_9GAST</name>
<accession>A0AAE1E997</accession>
<gene>
    <name evidence="1" type="ORF">RRG08_048092</name>
</gene>
<evidence type="ECO:0000313" key="1">
    <source>
        <dbReference type="EMBL" id="KAK3799021.1"/>
    </source>
</evidence>
<keyword evidence="2" id="KW-1185">Reference proteome</keyword>
<reference evidence="1" key="1">
    <citation type="journal article" date="2023" name="G3 (Bethesda)">
        <title>A reference genome for the long-term kleptoplast-retaining sea slug Elysia crispata morphotype clarki.</title>
        <authorList>
            <person name="Eastman K.E."/>
            <person name="Pendleton A.L."/>
            <person name="Shaikh M.A."/>
            <person name="Suttiyut T."/>
            <person name="Ogas R."/>
            <person name="Tomko P."/>
            <person name="Gavelis G."/>
            <person name="Widhalm J.R."/>
            <person name="Wisecaver J.H."/>
        </authorList>
    </citation>
    <scope>NUCLEOTIDE SEQUENCE</scope>
    <source>
        <strain evidence="1">ECLA1</strain>
    </source>
</reference>
<comment type="caution">
    <text evidence="1">The sequence shown here is derived from an EMBL/GenBank/DDBJ whole genome shotgun (WGS) entry which is preliminary data.</text>
</comment>
<sequence>MLRRFESQNRFYPAMIEMSTTPVNLAMIEMSATSVNSAMIEMSATPFNPAWIEMSATSVSSDMIEMSATSVSDLLAVQCVCHDCPLYRSTSFTGPPCVALWWS</sequence>
<dbReference type="EMBL" id="JAWDGP010000598">
    <property type="protein sequence ID" value="KAK3799021.1"/>
    <property type="molecule type" value="Genomic_DNA"/>
</dbReference>
<proteinExistence type="predicted"/>